<comment type="similarity">
    <text evidence="1">Belongs to the RNA polymerase alpha chain family.</text>
</comment>
<proteinExistence type="inferred from homology"/>
<dbReference type="EC" id="2.7.7.6" evidence="2"/>
<organism evidence="13 14">
    <name type="scientific">Candidatus Komeilibacteria bacterium CG_4_10_14_0_8_um_filter_37_78</name>
    <dbReference type="NCBI Taxonomy" id="1974471"/>
    <lineage>
        <taxon>Bacteria</taxon>
        <taxon>Candidatus Komeiliibacteriota</taxon>
    </lineage>
</organism>
<dbReference type="GO" id="GO:0005737">
    <property type="term" value="C:cytoplasm"/>
    <property type="evidence" value="ECO:0007669"/>
    <property type="project" value="UniProtKB-ARBA"/>
</dbReference>
<evidence type="ECO:0000256" key="1">
    <source>
        <dbReference type="ARBA" id="ARBA00007123"/>
    </source>
</evidence>
<evidence type="ECO:0000256" key="7">
    <source>
        <dbReference type="ARBA" id="ARBA00023163"/>
    </source>
</evidence>
<evidence type="ECO:0000256" key="3">
    <source>
        <dbReference type="ARBA" id="ARBA00015972"/>
    </source>
</evidence>
<comment type="catalytic activity">
    <reaction evidence="10">
        <text>RNA(n) + a ribonucleoside 5'-triphosphate = RNA(n+1) + diphosphate</text>
        <dbReference type="Rhea" id="RHEA:21248"/>
        <dbReference type="Rhea" id="RHEA-COMP:14527"/>
        <dbReference type="Rhea" id="RHEA-COMP:17342"/>
        <dbReference type="ChEBI" id="CHEBI:33019"/>
        <dbReference type="ChEBI" id="CHEBI:61557"/>
        <dbReference type="ChEBI" id="CHEBI:140395"/>
        <dbReference type="EC" id="2.7.7.6"/>
    </reaction>
</comment>
<evidence type="ECO:0000256" key="4">
    <source>
        <dbReference type="ARBA" id="ARBA00022478"/>
    </source>
</evidence>
<dbReference type="GO" id="GO:0000428">
    <property type="term" value="C:DNA-directed RNA polymerase complex"/>
    <property type="evidence" value="ECO:0007669"/>
    <property type="project" value="UniProtKB-KW"/>
</dbReference>
<keyword evidence="5" id="KW-0808">Transferase</keyword>
<dbReference type="InterPro" id="IPR011262">
    <property type="entry name" value="DNA-dir_RNA_pol_insert"/>
</dbReference>
<gene>
    <name evidence="13" type="ORF">COY67_02345</name>
</gene>
<evidence type="ECO:0000256" key="11">
    <source>
        <dbReference type="SAM" id="Coils"/>
    </source>
</evidence>
<dbReference type="AlphaFoldDB" id="A0A2M7RD40"/>
<evidence type="ECO:0000313" key="14">
    <source>
        <dbReference type="Proteomes" id="UP000228689"/>
    </source>
</evidence>
<dbReference type="InterPro" id="IPR011773">
    <property type="entry name" value="DNA-dir_RpoA"/>
</dbReference>
<dbReference type="GO" id="GO:0003677">
    <property type="term" value="F:DNA binding"/>
    <property type="evidence" value="ECO:0007669"/>
    <property type="project" value="InterPro"/>
</dbReference>
<keyword evidence="7" id="KW-0804">Transcription</keyword>
<dbReference type="InterPro" id="IPR036643">
    <property type="entry name" value="RNApol_insert_sf"/>
</dbReference>
<evidence type="ECO:0000256" key="5">
    <source>
        <dbReference type="ARBA" id="ARBA00022679"/>
    </source>
</evidence>
<dbReference type="Gene3D" id="3.30.1360.10">
    <property type="entry name" value="RNA polymerase, RBP11-like subunit"/>
    <property type="match status" value="1"/>
</dbReference>
<feature type="coiled-coil region" evidence="11">
    <location>
        <begin position="237"/>
        <end position="264"/>
    </location>
</feature>
<evidence type="ECO:0000256" key="10">
    <source>
        <dbReference type="ARBA" id="ARBA00048552"/>
    </source>
</evidence>
<evidence type="ECO:0000256" key="8">
    <source>
        <dbReference type="ARBA" id="ARBA00032524"/>
    </source>
</evidence>
<sequence length="271" mass="30251">MLTITPPDKIKFNKISDVKSEVIIEPCYPGFGVTIGNSLRRVLLSSLDGAAIVGFKIAGVDHEFSTIPFVKEDAVDIILNLKKIRLKLLSEQEEDFKLTLSASGKKVVTAGDITKDSNIEIANPDQIIATLTDDKAKFEMEIFVREGRGYVTVEQRDKEKLEIGTISVDSLYSPVVNVGFQIESTRVGEMTNYEKLIMTIETNGTISPEEAIAQSVALLVDQYRFFSNQSESENLVTTDTVEQIDEAEEKVEELEVEKVIKKRGRPKKEDK</sequence>
<name>A0A2M7RD40_9BACT</name>
<keyword evidence="6" id="KW-0548">Nucleotidyltransferase</keyword>
<evidence type="ECO:0000313" key="13">
    <source>
        <dbReference type="EMBL" id="PIY94527.1"/>
    </source>
</evidence>
<dbReference type="FunFam" id="2.170.120.12:FF:000001">
    <property type="entry name" value="DNA-directed RNA polymerase subunit alpha"/>
    <property type="match status" value="1"/>
</dbReference>
<keyword evidence="11" id="KW-0175">Coiled coil</keyword>
<dbReference type="Proteomes" id="UP000228689">
    <property type="component" value="Unassembled WGS sequence"/>
</dbReference>
<dbReference type="EMBL" id="PFMC01000061">
    <property type="protein sequence ID" value="PIY94527.1"/>
    <property type="molecule type" value="Genomic_DNA"/>
</dbReference>
<dbReference type="NCBIfam" id="TIGR02027">
    <property type="entry name" value="rpoA"/>
    <property type="match status" value="1"/>
</dbReference>
<dbReference type="CDD" id="cd06928">
    <property type="entry name" value="RNAP_alpha_NTD"/>
    <property type="match status" value="1"/>
</dbReference>
<dbReference type="SUPFAM" id="SSF56553">
    <property type="entry name" value="Insert subdomain of RNA polymerase alpha subunit"/>
    <property type="match status" value="1"/>
</dbReference>
<comment type="caution">
    <text evidence="13">The sequence shown here is derived from an EMBL/GenBank/DDBJ whole genome shotgun (WGS) entry which is preliminary data.</text>
</comment>
<feature type="domain" description="DNA-directed RNA polymerase RpoA/D/Rpb3-type" evidence="12">
    <location>
        <begin position="19"/>
        <end position="229"/>
    </location>
</feature>
<dbReference type="SUPFAM" id="SSF55257">
    <property type="entry name" value="RBP11-like subunits of RNA polymerase"/>
    <property type="match status" value="1"/>
</dbReference>
<evidence type="ECO:0000256" key="6">
    <source>
        <dbReference type="ARBA" id="ARBA00022695"/>
    </source>
</evidence>
<dbReference type="Pfam" id="PF01000">
    <property type="entry name" value="RNA_pol_A_bac"/>
    <property type="match status" value="1"/>
</dbReference>
<reference evidence="14" key="1">
    <citation type="submission" date="2017-09" db="EMBL/GenBank/DDBJ databases">
        <title>Depth-based differentiation of microbial function through sediment-hosted aquifers and enrichment of novel symbionts in the deep terrestrial subsurface.</title>
        <authorList>
            <person name="Probst A.J."/>
            <person name="Ladd B."/>
            <person name="Jarett J.K."/>
            <person name="Geller-Mcgrath D.E."/>
            <person name="Sieber C.M.K."/>
            <person name="Emerson J.B."/>
            <person name="Anantharaman K."/>
            <person name="Thomas B.C."/>
            <person name="Malmstrom R."/>
            <person name="Stieglmeier M."/>
            <person name="Klingl A."/>
            <person name="Woyke T."/>
            <person name="Ryan C.M."/>
            <person name="Banfield J.F."/>
        </authorList>
    </citation>
    <scope>NUCLEOTIDE SEQUENCE [LARGE SCALE GENOMIC DNA]</scope>
</reference>
<dbReference type="SMART" id="SM00662">
    <property type="entry name" value="RPOLD"/>
    <property type="match status" value="1"/>
</dbReference>
<dbReference type="Pfam" id="PF01193">
    <property type="entry name" value="RNA_pol_L"/>
    <property type="match status" value="1"/>
</dbReference>
<dbReference type="InterPro" id="IPR011263">
    <property type="entry name" value="DNA-dir_RNA_pol_RpoA/D/Rpb3"/>
</dbReference>
<dbReference type="GO" id="GO:0003899">
    <property type="term" value="F:DNA-directed RNA polymerase activity"/>
    <property type="evidence" value="ECO:0007669"/>
    <property type="project" value="UniProtKB-EC"/>
</dbReference>
<evidence type="ECO:0000256" key="9">
    <source>
        <dbReference type="ARBA" id="ARBA00033070"/>
    </source>
</evidence>
<keyword evidence="4 13" id="KW-0240">DNA-directed RNA polymerase</keyword>
<dbReference type="GO" id="GO:0006351">
    <property type="term" value="P:DNA-templated transcription"/>
    <property type="evidence" value="ECO:0007669"/>
    <property type="project" value="InterPro"/>
</dbReference>
<evidence type="ECO:0000259" key="12">
    <source>
        <dbReference type="SMART" id="SM00662"/>
    </source>
</evidence>
<evidence type="ECO:0000256" key="2">
    <source>
        <dbReference type="ARBA" id="ARBA00012418"/>
    </source>
</evidence>
<dbReference type="GO" id="GO:0046983">
    <property type="term" value="F:protein dimerization activity"/>
    <property type="evidence" value="ECO:0007669"/>
    <property type="project" value="InterPro"/>
</dbReference>
<dbReference type="InterPro" id="IPR036603">
    <property type="entry name" value="RBP11-like"/>
</dbReference>
<dbReference type="NCBIfam" id="NF003519">
    <property type="entry name" value="PRK05182.2-5"/>
    <property type="match status" value="1"/>
</dbReference>
<protein>
    <recommendedName>
        <fullName evidence="3">DNA-directed RNA polymerase subunit alpha</fullName>
        <ecNumber evidence="2">2.7.7.6</ecNumber>
    </recommendedName>
    <alternativeName>
        <fullName evidence="9">RNA polymerase subunit alpha</fullName>
    </alternativeName>
    <alternativeName>
        <fullName evidence="8">Transcriptase subunit alpha</fullName>
    </alternativeName>
</protein>
<accession>A0A2M7RD40</accession>
<dbReference type="Gene3D" id="2.170.120.12">
    <property type="entry name" value="DNA-directed RNA polymerase, insert domain"/>
    <property type="match status" value="1"/>
</dbReference>